<reference evidence="2 3" key="1">
    <citation type="submission" date="2021-02" db="EMBL/GenBank/DDBJ databases">
        <title>Genome assembly of Pseudopithomyces chartarum.</title>
        <authorList>
            <person name="Jauregui R."/>
            <person name="Singh J."/>
            <person name="Voisey C."/>
        </authorList>
    </citation>
    <scope>NUCLEOTIDE SEQUENCE [LARGE SCALE GENOMIC DNA]</scope>
    <source>
        <strain evidence="2 3">AGR01</strain>
    </source>
</reference>
<feature type="region of interest" description="Disordered" evidence="1">
    <location>
        <begin position="386"/>
        <end position="432"/>
    </location>
</feature>
<evidence type="ECO:0000313" key="3">
    <source>
        <dbReference type="Proteomes" id="UP001280581"/>
    </source>
</evidence>
<evidence type="ECO:0000313" key="2">
    <source>
        <dbReference type="EMBL" id="KAK3214603.1"/>
    </source>
</evidence>
<feature type="compositionally biased region" description="Low complexity" evidence="1">
    <location>
        <begin position="411"/>
        <end position="429"/>
    </location>
</feature>
<organism evidence="2 3">
    <name type="scientific">Pseudopithomyces chartarum</name>
    <dbReference type="NCBI Taxonomy" id="1892770"/>
    <lineage>
        <taxon>Eukaryota</taxon>
        <taxon>Fungi</taxon>
        <taxon>Dikarya</taxon>
        <taxon>Ascomycota</taxon>
        <taxon>Pezizomycotina</taxon>
        <taxon>Dothideomycetes</taxon>
        <taxon>Pleosporomycetidae</taxon>
        <taxon>Pleosporales</taxon>
        <taxon>Massarineae</taxon>
        <taxon>Didymosphaeriaceae</taxon>
        <taxon>Pseudopithomyces</taxon>
    </lineage>
</organism>
<comment type="caution">
    <text evidence="2">The sequence shown here is derived from an EMBL/GenBank/DDBJ whole genome shotgun (WGS) entry which is preliminary data.</text>
</comment>
<dbReference type="EMBL" id="WVTA01000003">
    <property type="protein sequence ID" value="KAK3214603.1"/>
    <property type="molecule type" value="Genomic_DNA"/>
</dbReference>
<accession>A0AAN6M2M0</accession>
<dbReference type="AlphaFoldDB" id="A0AAN6M2M0"/>
<evidence type="ECO:0000256" key="1">
    <source>
        <dbReference type="SAM" id="MobiDB-lite"/>
    </source>
</evidence>
<feature type="region of interest" description="Disordered" evidence="1">
    <location>
        <begin position="259"/>
        <end position="285"/>
    </location>
</feature>
<dbReference type="Proteomes" id="UP001280581">
    <property type="component" value="Unassembled WGS sequence"/>
</dbReference>
<keyword evidence="3" id="KW-1185">Reference proteome</keyword>
<name>A0AAN6M2M0_9PLEO</name>
<gene>
    <name evidence="2" type="ORF">GRF29_19g723601</name>
</gene>
<sequence length="525" mass="59350">MLTLEEHDPELQLTAQNSRNLSELHDAYRTFCEYGWHHLTWKNLAYALTTYLSADFPQSLHGQLLHSQPDTLRSNYLANLDIESFGYLTKDVLWVLFLRVGFGSDYEMNLGYYRPFETPAWQYIALLPSNVLQILVVDVANILRDRTTSSQARTNILSLASSWRPTFGAEYGIFQFLEVELSANDLIALHSVLLERSNALKPLSQSRPKAFLRRALSVRNIQYKKSGSPELGGEEFQQRKRFSWPLTERYKRLFPRRKADMARRGSQETTIKPKSTPGIDFTMQRPQENFIDSTTARVLTPVASLSDNLTDILIEDDASDAASTKSSDTLQSLLDFYSEGLSSEGSTCAESTRSVTLASETARPDSPILAPISSIPINRHLSLRSAATRDRRSSSCSGHESFITANTQMASESSSRPMSRMSGRTSPRSFQSLENMDCNGTGLLSSSTYYRLLKDHDLIPEPMVETDWSGRGQHAEYTLAERVHIPLQVEKPLGRTRTALVESVLCKRYEKSNIYIEHNMRTLCV</sequence>
<protein>
    <submittedName>
        <fullName evidence="2">Uncharacterized protein</fullName>
    </submittedName>
</protein>
<proteinExistence type="predicted"/>